<dbReference type="InterPro" id="IPR037151">
    <property type="entry name" value="AlkB-like_sf"/>
</dbReference>
<protein>
    <recommendedName>
        <fullName evidence="3">Fe2OG dioxygenase domain-containing protein</fullName>
    </recommendedName>
</protein>
<reference evidence="2" key="1">
    <citation type="journal article" date="2019" name="Int. J. Syst. Evol. Microbiol.">
        <title>The Global Catalogue of Microorganisms (GCM) 10K type strain sequencing project: providing services to taxonomists for standard genome sequencing and annotation.</title>
        <authorList>
            <consortium name="The Broad Institute Genomics Platform"/>
            <consortium name="The Broad Institute Genome Sequencing Center for Infectious Disease"/>
            <person name="Wu L."/>
            <person name="Ma J."/>
        </authorList>
    </citation>
    <scope>NUCLEOTIDE SEQUENCE [LARGE SCALE GENOMIC DNA]</scope>
    <source>
        <strain evidence="2">JCM 17986</strain>
    </source>
</reference>
<evidence type="ECO:0008006" key="3">
    <source>
        <dbReference type="Google" id="ProtNLM"/>
    </source>
</evidence>
<sequence>MDTAGPAEARIEDAGNILVAPLALHGEEVVKDFFGSTVTPEELASGSLQLAQKTVYLCGDVSGVSDRNLATAARVFVVRELAHGYREGGGGSWTFVGVGRVPVRVHGVGVYYRRFFDLDADYFGRILAEHAFQSLTESTKPGTARRSGIYLTPVTRDGDGLHFRLLRCSTNLSGPTEGFRATDRHIVTALNSEAAAVFRGHAPLNHVLAQIYHNTPVATEGMQSLQGMQTKQAKAKISAHADKTKDMPGNGIMAFCTFYDRLDLLDRLHPSAGDAFDYGVKGASGLTRLRFRLKGKGAADEDGACALPRQFSLTLYPGSVFFMPLSTNRLYTHEIRPPAPAAELLPTRLGYVVRCSGTEAVHRDGRTFLKRAGGLVELEPPTPTGLDALRGRYAEENKTTSFIDYGDEFPFSMNAGDYLAPRP</sequence>
<evidence type="ECO:0000313" key="2">
    <source>
        <dbReference type="Proteomes" id="UP001500466"/>
    </source>
</evidence>
<accession>A0ABP9IAQ2</accession>
<proteinExistence type="predicted"/>
<name>A0ABP9IAQ2_9ACTN</name>
<evidence type="ECO:0000313" key="1">
    <source>
        <dbReference type="EMBL" id="GAA4992371.1"/>
    </source>
</evidence>
<dbReference type="Gene3D" id="2.60.120.590">
    <property type="entry name" value="Alpha-ketoglutarate-dependent dioxygenase AlkB-like"/>
    <property type="match status" value="1"/>
</dbReference>
<dbReference type="EMBL" id="BAABHS010000047">
    <property type="protein sequence ID" value="GAA4992371.1"/>
    <property type="molecule type" value="Genomic_DNA"/>
</dbReference>
<organism evidence="1 2">
    <name type="scientific">Yinghuangia aomiensis</name>
    <dbReference type="NCBI Taxonomy" id="676205"/>
    <lineage>
        <taxon>Bacteria</taxon>
        <taxon>Bacillati</taxon>
        <taxon>Actinomycetota</taxon>
        <taxon>Actinomycetes</taxon>
        <taxon>Kitasatosporales</taxon>
        <taxon>Streptomycetaceae</taxon>
        <taxon>Yinghuangia</taxon>
    </lineage>
</organism>
<dbReference type="Proteomes" id="UP001500466">
    <property type="component" value="Unassembled WGS sequence"/>
</dbReference>
<keyword evidence="2" id="KW-1185">Reference proteome</keyword>
<comment type="caution">
    <text evidence="1">The sequence shown here is derived from an EMBL/GenBank/DDBJ whole genome shotgun (WGS) entry which is preliminary data.</text>
</comment>
<gene>
    <name evidence="1" type="ORF">GCM10023205_76070</name>
</gene>
<dbReference type="RefSeq" id="WP_345680430.1">
    <property type="nucleotide sequence ID" value="NZ_BAABHS010000047.1"/>
</dbReference>